<accession>A0ABS8FUK3</accession>
<protein>
    <submittedName>
        <fullName evidence="1">ADP-ribosylglycohydrolase family protein</fullName>
    </submittedName>
</protein>
<proteinExistence type="predicted"/>
<dbReference type="Gene3D" id="1.10.4080.10">
    <property type="entry name" value="ADP-ribosylation/Crystallin J1"/>
    <property type="match status" value="1"/>
</dbReference>
<dbReference type="SUPFAM" id="SSF101478">
    <property type="entry name" value="ADP-ribosylglycohydrolase"/>
    <property type="match status" value="1"/>
</dbReference>
<keyword evidence="2" id="KW-1185">Reference proteome</keyword>
<dbReference type="RefSeq" id="WP_227706848.1">
    <property type="nucleotide sequence ID" value="NZ_JAJEQX010000005.1"/>
</dbReference>
<dbReference type="InterPro" id="IPR005502">
    <property type="entry name" value="Ribosyl_crysJ1"/>
</dbReference>
<dbReference type="Gene3D" id="2.60.120.560">
    <property type="entry name" value="Exo-inulinase, domain 1"/>
    <property type="match status" value="1"/>
</dbReference>
<gene>
    <name evidence="1" type="ORF">LKD70_04540</name>
</gene>
<sequence>MTVTKYADQIYAGVLGKILGVYLGRPVEGWSYEKIQETFGYINYYVHDKVGVPLIVADDDISGTFGFFRAIPDYGYKRETTAKEFGNTWLNYIIENKTILWWGGLGRSTEHTAFLNLKNGMDAPESGSIEVNGKTLAEQIGAQIFIDAIAMACPNDPDLAVKLVRNAASVSHDGLAVEAACHLAALEAMAFEEKDLDTLFDRAAKYVNNQQLLDIIADVRQICKKESDWRKVRAYLDPKYGYGVWPGCCHMVPNHAMVVASILLGGDDFQKSISIASSAAWDTDCNAGNVGAFNGIRLGLEGINAGADFRGPVADLMYVVTSDGGSVVTDAVRETREILKAAAAFRDERIELPSSRYAFEYPGSVQGFAKCEYDHGNMASVCVSNQNETDPQENGLRIGCTHVADGVTANVSTQTFIDFTKLAANFSTVASPTLYSSQKVHMVLRAENLPSGEESVQVRPYILYYDIDNKIQAEYGEAWNVTEDAKEFVWTVPDTEGMSIFKLGCQVMSRKRFDGAVIIRSIDWKGAPSDFGQRGMLMNSIWNTNPLWLAGFASSAVQFAADFNQTYCVSNVEDNGVVTIGSREWKDYSVESTIYYSLHREGGLVARSVGHKRYYAAVLSGYGRAQIIRVNDREKTVLAEVPYTYCEDTGYRLVFTVKGKELILEVNGEEIVRAEDSTFTEGGAGFVVSGGTMTCDSLIIHGTEAEA</sequence>
<dbReference type="InterPro" id="IPR036705">
    <property type="entry name" value="Ribosyl_crysJ1_sf"/>
</dbReference>
<organism evidence="1 2">
    <name type="scientific">Ruminococcus turbiniformis</name>
    <dbReference type="NCBI Taxonomy" id="2881258"/>
    <lineage>
        <taxon>Bacteria</taxon>
        <taxon>Bacillati</taxon>
        <taxon>Bacillota</taxon>
        <taxon>Clostridia</taxon>
        <taxon>Eubacteriales</taxon>
        <taxon>Oscillospiraceae</taxon>
        <taxon>Ruminococcus</taxon>
    </lineage>
</organism>
<comment type="caution">
    <text evidence="1">The sequence shown here is derived from an EMBL/GenBank/DDBJ whole genome shotgun (WGS) entry which is preliminary data.</text>
</comment>
<evidence type="ECO:0000313" key="2">
    <source>
        <dbReference type="Proteomes" id="UP001198151"/>
    </source>
</evidence>
<evidence type="ECO:0000313" key="1">
    <source>
        <dbReference type="EMBL" id="MCC2253710.1"/>
    </source>
</evidence>
<reference evidence="1 2" key="1">
    <citation type="submission" date="2021-10" db="EMBL/GenBank/DDBJ databases">
        <title>Anaerobic single-cell dispensing facilitates the cultivation of human gut bacteria.</title>
        <authorList>
            <person name="Afrizal A."/>
        </authorList>
    </citation>
    <scope>NUCLEOTIDE SEQUENCE [LARGE SCALE GENOMIC DNA]</scope>
    <source>
        <strain evidence="1 2">CLA-AA-H200</strain>
    </source>
</reference>
<dbReference type="Proteomes" id="UP001198151">
    <property type="component" value="Unassembled WGS sequence"/>
</dbReference>
<dbReference type="Pfam" id="PF03747">
    <property type="entry name" value="ADP_ribosyl_GH"/>
    <property type="match status" value="1"/>
</dbReference>
<name>A0ABS8FUK3_9FIRM</name>
<dbReference type="EMBL" id="JAJEQX010000005">
    <property type="protein sequence ID" value="MCC2253710.1"/>
    <property type="molecule type" value="Genomic_DNA"/>
</dbReference>